<dbReference type="Proteomes" id="UP000324133">
    <property type="component" value="Unassembled WGS sequence"/>
</dbReference>
<proteinExistence type="predicted"/>
<gene>
    <name evidence="1" type="ORF">FOA19_15660</name>
</gene>
<organism evidence="1 2">
    <name type="scientific">Rufibacter hautae</name>
    <dbReference type="NCBI Taxonomy" id="2595005"/>
    <lineage>
        <taxon>Bacteria</taxon>
        <taxon>Pseudomonadati</taxon>
        <taxon>Bacteroidota</taxon>
        <taxon>Cytophagia</taxon>
        <taxon>Cytophagales</taxon>
        <taxon>Hymenobacteraceae</taxon>
        <taxon>Rufibacter</taxon>
    </lineage>
</organism>
<dbReference type="OrthoDB" id="892977at2"/>
<dbReference type="AlphaFoldDB" id="A0A5B6TET8"/>
<accession>A0A5B6TET8</accession>
<name>A0A5B6TET8_9BACT</name>
<reference evidence="1 2" key="1">
    <citation type="submission" date="2019-07" db="EMBL/GenBank/DDBJ databases">
        <title>Rufibacter sp. nov., isolated from lake sediment.</title>
        <authorList>
            <person name="Qu J.-H."/>
        </authorList>
    </citation>
    <scope>NUCLEOTIDE SEQUENCE [LARGE SCALE GENOMIC DNA]</scope>
    <source>
        <strain evidence="1 2">NBS58-1</strain>
    </source>
</reference>
<dbReference type="RefSeq" id="WP_149091714.1">
    <property type="nucleotide sequence ID" value="NZ_VKKY01000002.1"/>
</dbReference>
<evidence type="ECO:0000313" key="2">
    <source>
        <dbReference type="Proteomes" id="UP000324133"/>
    </source>
</evidence>
<evidence type="ECO:0008006" key="3">
    <source>
        <dbReference type="Google" id="ProtNLM"/>
    </source>
</evidence>
<evidence type="ECO:0000313" key="1">
    <source>
        <dbReference type="EMBL" id="KAA3438658.1"/>
    </source>
</evidence>
<comment type="caution">
    <text evidence="1">The sequence shown here is derived from an EMBL/GenBank/DDBJ whole genome shotgun (WGS) entry which is preliminary data.</text>
</comment>
<sequence>MMTPVGIAFSCPSCSSPLVFKTEYSLAQVCPTCFTINRKIRVEGAGIQKAEPVREELSILQIGATGSYQNEAFEVIGRIQYFLIESYRNHWYILYSNGKTGWLGDWAGNYSLFLESSYTGLEPVIEPVVGGTLALLQSSLEIEVIDIEVIDKVKSIYWEGEVPDQGLLEKNFTSIGLFNTSGQMGIIHTSGVGVPHAYLGKYVELQELTLKNTRVHHEWL</sequence>
<protein>
    <recommendedName>
        <fullName evidence="3">DUF4178 domain-containing protein</fullName>
    </recommendedName>
</protein>
<dbReference type="EMBL" id="VKKY01000002">
    <property type="protein sequence ID" value="KAA3438658.1"/>
    <property type="molecule type" value="Genomic_DNA"/>
</dbReference>
<keyword evidence="2" id="KW-1185">Reference proteome</keyword>